<dbReference type="PANTHER" id="PTHR23342:SF0">
    <property type="entry name" value="N-ACETYLGLUTAMATE SYNTHASE, MITOCHONDRIAL"/>
    <property type="match status" value="1"/>
</dbReference>
<dbReference type="InterPro" id="IPR004662">
    <property type="entry name" value="AcgluKinase_fam"/>
</dbReference>
<dbReference type="PIRSF" id="PIRSF036441">
    <property type="entry name" value="NAGK_DUF619"/>
    <property type="match status" value="1"/>
</dbReference>
<dbReference type="NCBIfam" id="NF003386">
    <property type="entry name" value="PRK04531.1-1"/>
    <property type="match status" value="1"/>
</dbReference>
<evidence type="ECO:0000256" key="3">
    <source>
        <dbReference type="ARBA" id="ARBA00021197"/>
    </source>
</evidence>
<evidence type="ECO:0000256" key="11">
    <source>
        <dbReference type="ARBA" id="ARBA00030639"/>
    </source>
</evidence>
<dbReference type="Pfam" id="PF04768">
    <property type="entry name" value="NAT"/>
    <property type="match status" value="1"/>
</dbReference>
<dbReference type="PROSITE" id="PS51731">
    <property type="entry name" value="GNAT_NAGS"/>
    <property type="match status" value="1"/>
</dbReference>
<evidence type="ECO:0000256" key="10">
    <source>
        <dbReference type="ARBA" id="ARBA00030178"/>
    </source>
</evidence>
<keyword evidence="9" id="KW-0067">ATP-binding</keyword>
<keyword evidence="5" id="KW-0028">Amino-acid biosynthesis</keyword>
<proteinExistence type="predicted"/>
<dbReference type="RefSeq" id="WP_345304661.1">
    <property type="nucleotide sequence ID" value="NZ_BAABJE010000023.1"/>
</dbReference>
<evidence type="ECO:0000256" key="6">
    <source>
        <dbReference type="ARBA" id="ARBA00022679"/>
    </source>
</evidence>
<dbReference type="NCBIfam" id="TIGR00761">
    <property type="entry name" value="argB"/>
    <property type="match status" value="1"/>
</dbReference>
<keyword evidence="15" id="KW-1185">Reference proteome</keyword>
<dbReference type="SUPFAM" id="SSF55729">
    <property type="entry name" value="Acyl-CoA N-acyltransferases (Nat)"/>
    <property type="match status" value="1"/>
</dbReference>
<sequence length="455" mass="49883">MTPILKHAAIDHKVHDPQTRQTIVRLLSGMSGAKEISQYLKRFSQLDAARFAVVKVGGAVLRDDLDALTSSLAFLQDVGLTPIVIHGAGPQLDEELSAAGIVKQTVNGLRVTTPEALAIVRRVFHAQNLKLVEALQAQDARATSIVSGVFEAEYLDRDTYGLVGEVRRVDLAPIHASLQAGSIPVIASLGETVGGQILNVNADFAANELVQVLQPYKIVFLTGTGGLLDGDGKVIDSINLSTEYDALMAQPWINGGMRVKIEQIKQLLDHLPLSSSVSITRPDELAKELFTHKGSGTLVRRGERVLQAARWDELDTERLRGLIESAFGRTLVADYFERTALHRAWVSENYRAAVILTEEGGVPYLDKFAVLDDAQGEGLGRAVWQLMREAEPRLFWRSRHGNQVNAFYDAEADGSVKQARWRSYWYGLGDLDGDGAATIKACLEHCRQRPATLTD</sequence>
<name>A0ABP9C6P0_9GAMM</name>
<dbReference type="CDD" id="cd04252">
    <property type="entry name" value="AAK_NAGK-fArgBP"/>
    <property type="match status" value="1"/>
</dbReference>
<dbReference type="SUPFAM" id="SSF53633">
    <property type="entry name" value="Carbamate kinase-like"/>
    <property type="match status" value="1"/>
</dbReference>
<dbReference type="InterPro" id="IPR011242">
    <property type="entry name" value="ArgB_GNAT"/>
</dbReference>
<dbReference type="Pfam" id="PF00696">
    <property type="entry name" value="AA_kinase"/>
    <property type="match status" value="1"/>
</dbReference>
<dbReference type="CDD" id="cd04264">
    <property type="entry name" value="DUF619-NAGS"/>
    <property type="match status" value="1"/>
</dbReference>
<evidence type="ECO:0000313" key="14">
    <source>
        <dbReference type="EMBL" id="GAA4805392.1"/>
    </source>
</evidence>
<evidence type="ECO:0000256" key="5">
    <source>
        <dbReference type="ARBA" id="ARBA00022605"/>
    </source>
</evidence>
<evidence type="ECO:0000256" key="9">
    <source>
        <dbReference type="ARBA" id="ARBA00022840"/>
    </source>
</evidence>
<dbReference type="Gene3D" id="3.40.1160.10">
    <property type="entry name" value="Acetylglutamate kinase-like"/>
    <property type="match status" value="1"/>
</dbReference>
<evidence type="ECO:0000256" key="12">
    <source>
        <dbReference type="ARBA" id="ARBA00048141"/>
    </source>
</evidence>
<dbReference type="Gene3D" id="3.40.630.30">
    <property type="match status" value="1"/>
</dbReference>
<accession>A0ABP9C6P0</accession>
<dbReference type="PANTHER" id="PTHR23342">
    <property type="entry name" value="N-ACETYLGLUTAMATE SYNTHASE"/>
    <property type="match status" value="1"/>
</dbReference>
<dbReference type="NCBIfam" id="NF003387">
    <property type="entry name" value="PRK04531.1-2"/>
    <property type="match status" value="1"/>
</dbReference>
<evidence type="ECO:0000256" key="4">
    <source>
        <dbReference type="ARBA" id="ARBA00022571"/>
    </source>
</evidence>
<protein>
    <recommendedName>
        <fullName evidence="3">Acetylglutamate kinase</fullName>
        <ecNumber evidence="2">2.7.2.8</ecNumber>
    </recommendedName>
    <alternativeName>
        <fullName evidence="10">N-acetyl-L-glutamate 5-phosphotransferase</fullName>
    </alternativeName>
    <alternativeName>
        <fullName evidence="11">NAG kinase</fullName>
    </alternativeName>
</protein>
<keyword evidence="8 14" id="KW-0418">Kinase</keyword>
<gene>
    <name evidence="14" type="ORF">GCM10023307_35060</name>
</gene>
<evidence type="ECO:0000256" key="1">
    <source>
        <dbReference type="ARBA" id="ARBA00004828"/>
    </source>
</evidence>
<dbReference type="Proteomes" id="UP001499959">
    <property type="component" value="Unassembled WGS sequence"/>
</dbReference>
<evidence type="ECO:0000256" key="2">
    <source>
        <dbReference type="ARBA" id="ARBA00013065"/>
    </source>
</evidence>
<dbReference type="EC" id="2.7.2.8" evidence="2"/>
<dbReference type="InterPro" id="IPR036393">
    <property type="entry name" value="AceGlu_kinase-like_sf"/>
</dbReference>
<evidence type="ECO:0000256" key="7">
    <source>
        <dbReference type="ARBA" id="ARBA00022741"/>
    </source>
</evidence>
<keyword evidence="4" id="KW-0055">Arginine biosynthesis</keyword>
<dbReference type="EMBL" id="BAABJE010000023">
    <property type="protein sequence ID" value="GAA4805392.1"/>
    <property type="molecule type" value="Genomic_DNA"/>
</dbReference>
<evidence type="ECO:0000256" key="8">
    <source>
        <dbReference type="ARBA" id="ARBA00022777"/>
    </source>
</evidence>
<evidence type="ECO:0000313" key="15">
    <source>
        <dbReference type="Proteomes" id="UP001499959"/>
    </source>
</evidence>
<reference evidence="15" key="1">
    <citation type="journal article" date="2019" name="Int. J. Syst. Evol. Microbiol.">
        <title>The Global Catalogue of Microorganisms (GCM) 10K type strain sequencing project: providing services to taxonomists for standard genome sequencing and annotation.</title>
        <authorList>
            <consortium name="The Broad Institute Genomics Platform"/>
            <consortium name="The Broad Institute Genome Sequencing Center for Infectious Disease"/>
            <person name="Wu L."/>
            <person name="Ma J."/>
        </authorList>
    </citation>
    <scope>NUCLEOTIDE SEQUENCE [LARGE SCALE GENOMIC DNA]</scope>
    <source>
        <strain evidence="15">JCM 18204</strain>
    </source>
</reference>
<dbReference type="InterPro" id="IPR016181">
    <property type="entry name" value="Acyl_CoA_acyltransferase"/>
</dbReference>
<comment type="catalytic activity">
    <reaction evidence="12">
        <text>N-acetyl-L-glutamate + ATP = N-acetyl-L-glutamyl 5-phosphate + ADP</text>
        <dbReference type="Rhea" id="RHEA:14629"/>
        <dbReference type="ChEBI" id="CHEBI:30616"/>
        <dbReference type="ChEBI" id="CHEBI:44337"/>
        <dbReference type="ChEBI" id="CHEBI:57936"/>
        <dbReference type="ChEBI" id="CHEBI:456216"/>
        <dbReference type="EC" id="2.7.2.8"/>
    </reaction>
</comment>
<dbReference type="GO" id="GO:0016301">
    <property type="term" value="F:kinase activity"/>
    <property type="evidence" value="ECO:0007669"/>
    <property type="project" value="UniProtKB-KW"/>
</dbReference>
<dbReference type="InterPro" id="IPR001048">
    <property type="entry name" value="Asp/Glu/Uridylate_kinase"/>
</dbReference>
<keyword evidence="7" id="KW-0547">Nucleotide-binding</keyword>
<comment type="caution">
    <text evidence="14">The sequence shown here is derived from an EMBL/GenBank/DDBJ whole genome shotgun (WGS) entry which is preliminary data.</text>
</comment>
<evidence type="ECO:0000259" key="13">
    <source>
        <dbReference type="PROSITE" id="PS51731"/>
    </source>
</evidence>
<feature type="domain" description="N-acetyltransferase" evidence="13">
    <location>
        <begin position="303"/>
        <end position="449"/>
    </location>
</feature>
<keyword evidence="6" id="KW-0808">Transferase</keyword>
<comment type="pathway">
    <text evidence="1">Amino-acid biosynthesis; L-arginine biosynthesis; N(2)-acetyl-L-ornithine from L-glutamate: step 2/4.</text>
</comment>
<dbReference type="InterPro" id="IPR006855">
    <property type="entry name" value="Vertebrate-like_GNAT_dom"/>
</dbReference>
<organism evidence="14 15">
    <name type="scientific">Lysobacter hankyongensis</name>
    <dbReference type="NCBI Taxonomy" id="1176535"/>
    <lineage>
        <taxon>Bacteria</taxon>
        <taxon>Pseudomonadati</taxon>
        <taxon>Pseudomonadota</taxon>
        <taxon>Gammaproteobacteria</taxon>
        <taxon>Lysobacterales</taxon>
        <taxon>Lysobacteraceae</taxon>
        <taxon>Lysobacter</taxon>
    </lineage>
</organism>
<dbReference type="InterPro" id="IPR041734">
    <property type="entry name" value="NAGK-fArgBP"/>
</dbReference>